<sequence>MPGAAPAGSPSAPAGSPAPPPGPGVAPPFAAPPTEGRTRRMWLGLGAAALAVVLCCGGGGVALVGLMISGSQALDEQARTVVGDYFEAVKTRRYGKAYNLLCDNVQRRESPREFQRRISAEPEITSYTVRETVLGNEVTVPVDVTYTGGVRDNLRVTMVQDSKTGTFEVCGVS</sequence>
<organism evidence="3 4">
    <name type="scientific">Micromonospora sonneratiae</name>
    <dbReference type="NCBI Taxonomy" id="1184706"/>
    <lineage>
        <taxon>Bacteria</taxon>
        <taxon>Bacillati</taxon>
        <taxon>Actinomycetota</taxon>
        <taxon>Actinomycetes</taxon>
        <taxon>Micromonosporales</taxon>
        <taxon>Micromonosporaceae</taxon>
        <taxon>Micromonospora</taxon>
    </lineage>
</organism>
<protein>
    <recommendedName>
        <fullName evidence="5">DUF4878 domain-containing protein</fullName>
    </recommendedName>
</protein>
<keyword evidence="2" id="KW-1133">Transmembrane helix</keyword>
<evidence type="ECO:0000256" key="2">
    <source>
        <dbReference type="SAM" id="Phobius"/>
    </source>
</evidence>
<dbReference type="Proteomes" id="UP001597260">
    <property type="component" value="Unassembled WGS sequence"/>
</dbReference>
<keyword evidence="2" id="KW-0472">Membrane</keyword>
<dbReference type="EMBL" id="JBHTMP010000025">
    <property type="protein sequence ID" value="MFD1322941.1"/>
    <property type="molecule type" value="Genomic_DNA"/>
</dbReference>
<keyword evidence="4" id="KW-1185">Reference proteome</keyword>
<dbReference type="RefSeq" id="WP_377572105.1">
    <property type="nucleotide sequence ID" value="NZ_JBHTMP010000025.1"/>
</dbReference>
<keyword evidence="2" id="KW-0812">Transmembrane</keyword>
<evidence type="ECO:0000256" key="1">
    <source>
        <dbReference type="SAM" id="MobiDB-lite"/>
    </source>
</evidence>
<comment type="caution">
    <text evidence="3">The sequence shown here is derived from an EMBL/GenBank/DDBJ whole genome shotgun (WGS) entry which is preliminary data.</text>
</comment>
<evidence type="ECO:0000313" key="3">
    <source>
        <dbReference type="EMBL" id="MFD1322941.1"/>
    </source>
</evidence>
<feature type="region of interest" description="Disordered" evidence="1">
    <location>
        <begin position="1"/>
        <end position="33"/>
    </location>
</feature>
<reference evidence="4" key="1">
    <citation type="journal article" date="2019" name="Int. J. Syst. Evol. Microbiol.">
        <title>The Global Catalogue of Microorganisms (GCM) 10K type strain sequencing project: providing services to taxonomists for standard genome sequencing and annotation.</title>
        <authorList>
            <consortium name="The Broad Institute Genomics Platform"/>
            <consortium name="The Broad Institute Genome Sequencing Center for Infectious Disease"/>
            <person name="Wu L."/>
            <person name="Ma J."/>
        </authorList>
    </citation>
    <scope>NUCLEOTIDE SEQUENCE [LARGE SCALE GENOMIC DNA]</scope>
    <source>
        <strain evidence="4">JCM 31037</strain>
    </source>
</reference>
<name>A0ABW3YGZ3_9ACTN</name>
<gene>
    <name evidence="3" type="ORF">ACFQ4H_17755</name>
</gene>
<proteinExistence type="predicted"/>
<evidence type="ECO:0008006" key="5">
    <source>
        <dbReference type="Google" id="ProtNLM"/>
    </source>
</evidence>
<feature type="transmembrane region" description="Helical" evidence="2">
    <location>
        <begin position="42"/>
        <end position="68"/>
    </location>
</feature>
<feature type="compositionally biased region" description="Pro residues" evidence="1">
    <location>
        <begin position="16"/>
        <end position="31"/>
    </location>
</feature>
<accession>A0ABW3YGZ3</accession>
<feature type="compositionally biased region" description="Low complexity" evidence="1">
    <location>
        <begin position="1"/>
        <end position="15"/>
    </location>
</feature>
<evidence type="ECO:0000313" key="4">
    <source>
        <dbReference type="Proteomes" id="UP001597260"/>
    </source>
</evidence>